<dbReference type="SMART" id="SM00471">
    <property type="entry name" value="HDc"/>
    <property type="match status" value="1"/>
</dbReference>
<dbReference type="InterPro" id="IPR037522">
    <property type="entry name" value="HD_GYP_dom"/>
</dbReference>
<evidence type="ECO:0000259" key="1">
    <source>
        <dbReference type="PROSITE" id="PS51832"/>
    </source>
</evidence>
<dbReference type="Gene3D" id="1.10.3210.10">
    <property type="entry name" value="Hypothetical protein af1432"/>
    <property type="match status" value="1"/>
</dbReference>
<keyword evidence="3" id="KW-1185">Reference proteome</keyword>
<dbReference type="SUPFAM" id="SSF109604">
    <property type="entry name" value="HD-domain/PDEase-like"/>
    <property type="match status" value="1"/>
</dbReference>
<dbReference type="PANTHER" id="PTHR43155">
    <property type="entry name" value="CYCLIC DI-GMP PHOSPHODIESTERASE PA4108-RELATED"/>
    <property type="match status" value="1"/>
</dbReference>
<dbReference type="InterPro" id="IPR003607">
    <property type="entry name" value="HD/PDEase_dom"/>
</dbReference>
<name>A0ABS7C7R8_9BACL</name>
<dbReference type="EMBL" id="JAHZIK010000708">
    <property type="protein sequence ID" value="MBW7456947.1"/>
    <property type="molecule type" value="Genomic_DNA"/>
</dbReference>
<comment type="caution">
    <text evidence="2">The sequence shown here is derived from an EMBL/GenBank/DDBJ whole genome shotgun (WGS) entry which is preliminary data.</text>
</comment>
<sequence length="360" mass="40346">MRKVHILSAKPGDKLARPILQENGNILLGVGVELNERFINRLKMLGVDMLFVEDPFTEDLEPETAIRDDTRRKAHDAVFKTMTTLKDHPMTKGRTIAPEMGRTFRNVFGQIMQDLVTRADVMVSLTNIQVADGYLFQHSVNVAILSGIMGLAKGYNRNQLEELGMGALLFDIGMTRLPKDLLNKTSPLTPEERVLMEKHTEDGFNIIRAQHDISLLSAHCAFQHHERYNGSGYPRGLKGDAIHEYAQIVALADVYDALTSPRPHRKRHTPTEAIEFLFAAGNTFFDLDLIQTFCKHISIYPVSTTVLLSSGQIAVVALNNPLAVNRPIVRILRESDGTPPAQPYQIDLKDSHSIMIVEEM</sequence>
<evidence type="ECO:0000313" key="3">
    <source>
        <dbReference type="Proteomes" id="UP001519887"/>
    </source>
</evidence>
<proteinExistence type="predicted"/>
<dbReference type="RefSeq" id="WP_210038303.1">
    <property type="nucleotide sequence ID" value="NZ_JBHLVU010000022.1"/>
</dbReference>
<evidence type="ECO:0000313" key="2">
    <source>
        <dbReference type="EMBL" id="MBW7456947.1"/>
    </source>
</evidence>
<reference evidence="2 3" key="1">
    <citation type="submission" date="2021-07" db="EMBL/GenBank/DDBJ databases">
        <title>Paenibacillus radiodurans sp. nov., isolated from the southeastern edge of Tengger Desert.</title>
        <authorList>
            <person name="Zhang G."/>
        </authorList>
    </citation>
    <scope>NUCLEOTIDE SEQUENCE [LARGE SCALE GENOMIC DNA]</scope>
    <source>
        <strain evidence="2 3">CCM 7311</strain>
    </source>
</reference>
<accession>A0ABS7C7R8</accession>
<dbReference type="CDD" id="cd00077">
    <property type="entry name" value="HDc"/>
    <property type="match status" value="1"/>
</dbReference>
<gene>
    <name evidence="2" type="ORF">K0U00_23195</name>
</gene>
<protein>
    <submittedName>
        <fullName evidence="2">HD-GYP domain-containing protein</fullName>
    </submittedName>
</protein>
<dbReference type="Proteomes" id="UP001519887">
    <property type="component" value="Unassembled WGS sequence"/>
</dbReference>
<dbReference type="PROSITE" id="PS51832">
    <property type="entry name" value="HD_GYP"/>
    <property type="match status" value="1"/>
</dbReference>
<organism evidence="2 3">
    <name type="scientific">Paenibacillus sepulcri</name>
    <dbReference type="NCBI Taxonomy" id="359917"/>
    <lineage>
        <taxon>Bacteria</taxon>
        <taxon>Bacillati</taxon>
        <taxon>Bacillota</taxon>
        <taxon>Bacilli</taxon>
        <taxon>Bacillales</taxon>
        <taxon>Paenibacillaceae</taxon>
        <taxon>Paenibacillus</taxon>
    </lineage>
</organism>
<dbReference type="PANTHER" id="PTHR43155:SF2">
    <property type="entry name" value="CYCLIC DI-GMP PHOSPHODIESTERASE PA4108"/>
    <property type="match status" value="1"/>
</dbReference>
<feature type="domain" description="HD-GYP" evidence="1">
    <location>
        <begin position="113"/>
        <end position="309"/>
    </location>
</feature>
<dbReference type="Pfam" id="PF13487">
    <property type="entry name" value="HD_5"/>
    <property type="match status" value="1"/>
</dbReference>